<protein>
    <recommendedName>
        <fullName evidence="1">DUF6590 domain-containing protein</fullName>
    </recommendedName>
</protein>
<reference evidence="2" key="1">
    <citation type="journal article" date="2021" name="Nat. Commun.">
        <title>Genetic determinants of endophytism in the Arabidopsis root mycobiome.</title>
        <authorList>
            <person name="Mesny F."/>
            <person name="Miyauchi S."/>
            <person name="Thiergart T."/>
            <person name="Pickel B."/>
            <person name="Atanasova L."/>
            <person name="Karlsson M."/>
            <person name="Huettel B."/>
            <person name="Barry K.W."/>
            <person name="Haridas S."/>
            <person name="Chen C."/>
            <person name="Bauer D."/>
            <person name="Andreopoulos W."/>
            <person name="Pangilinan J."/>
            <person name="LaButti K."/>
            <person name="Riley R."/>
            <person name="Lipzen A."/>
            <person name="Clum A."/>
            <person name="Drula E."/>
            <person name="Henrissat B."/>
            <person name="Kohler A."/>
            <person name="Grigoriev I.V."/>
            <person name="Martin F.M."/>
            <person name="Hacquard S."/>
        </authorList>
    </citation>
    <scope>NUCLEOTIDE SEQUENCE</scope>
    <source>
        <strain evidence="2">MPI-SDFR-AT-0120</strain>
    </source>
</reference>
<dbReference type="Proteomes" id="UP000813461">
    <property type="component" value="Unassembled WGS sequence"/>
</dbReference>
<evidence type="ECO:0000313" key="2">
    <source>
        <dbReference type="EMBL" id="KAH7091460.1"/>
    </source>
</evidence>
<sequence length="356" mass="40484">MCCLCFNNYAWHRQNHSNTCTYCRNHSEPNHSPQDCDLCFRYERHLVHESDWITYDRSIPSDEELRADTQLQPFVRRHIALAQSEHASNQRPVSLPRGKGPQIRGTYGDLSPHHYELVDPTFFVRSKAFFHEGKVFAVIMNETAGSTASTPCATDYNSSRSIHVVKYLTSYVYTNVRRFIVVRQKRKFFFACPIYTYAGRATTKYGVRAEEHGIAFTWGLEPELITGETGITKPSLSVVMAKGEKPLEKASRIYYGIHHPIQYNVKAKEIGYVPQAQIAALIGNWKEEDNRDTEQSRTVTCNAEVPPEYSVHEDDSESSAVDSIVFTAGDSEFAKSSSKEEDIAALAQTILQHDRE</sequence>
<comment type="caution">
    <text evidence="2">The sequence shown here is derived from an EMBL/GenBank/DDBJ whole genome shotgun (WGS) entry which is preliminary data.</text>
</comment>
<dbReference type="InterPro" id="IPR046497">
    <property type="entry name" value="DUF6590"/>
</dbReference>
<dbReference type="EMBL" id="JAGMVJ010000004">
    <property type="protein sequence ID" value="KAH7091460.1"/>
    <property type="molecule type" value="Genomic_DNA"/>
</dbReference>
<organism evidence="2 3">
    <name type="scientific">Paraphoma chrysanthemicola</name>
    <dbReference type="NCBI Taxonomy" id="798071"/>
    <lineage>
        <taxon>Eukaryota</taxon>
        <taxon>Fungi</taxon>
        <taxon>Dikarya</taxon>
        <taxon>Ascomycota</taxon>
        <taxon>Pezizomycotina</taxon>
        <taxon>Dothideomycetes</taxon>
        <taxon>Pleosporomycetidae</taxon>
        <taxon>Pleosporales</taxon>
        <taxon>Pleosporineae</taxon>
        <taxon>Phaeosphaeriaceae</taxon>
        <taxon>Paraphoma</taxon>
    </lineage>
</organism>
<dbReference type="OrthoDB" id="3559580at2759"/>
<proteinExistence type="predicted"/>
<gene>
    <name evidence="2" type="ORF">FB567DRAFT_436168</name>
</gene>
<name>A0A8K0W1Z5_9PLEO</name>
<dbReference type="PANTHER" id="PTHR35391:SF5">
    <property type="entry name" value="DUF6590 DOMAIN-CONTAINING PROTEIN"/>
    <property type="match status" value="1"/>
</dbReference>
<keyword evidence="3" id="KW-1185">Reference proteome</keyword>
<feature type="domain" description="DUF6590" evidence="1">
    <location>
        <begin position="127"/>
        <end position="281"/>
    </location>
</feature>
<dbReference type="PANTHER" id="PTHR35391">
    <property type="entry name" value="C2H2-TYPE DOMAIN-CONTAINING PROTEIN-RELATED"/>
    <property type="match status" value="1"/>
</dbReference>
<accession>A0A8K0W1Z5</accession>
<dbReference type="Pfam" id="PF20233">
    <property type="entry name" value="DUF6590"/>
    <property type="match status" value="1"/>
</dbReference>
<evidence type="ECO:0000313" key="3">
    <source>
        <dbReference type="Proteomes" id="UP000813461"/>
    </source>
</evidence>
<evidence type="ECO:0000259" key="1">
    <source>
        <dbReference type="Pfam" id="PF20233"/>
    </source>
</evidence>
<dbReference type="AlphaFoldDB" id="A0A8K0W1Z5"/>